<proteinExistence type="predicted"/>
<evidence type="ECO:0000256" key="1">
    <source>
        <dbReference type="SAM" id="Coils"/>
    </source>
</evidence>
<reference evidence="3" key="1">
    <citation type="submission" date="2016-11" db="UniProtKB">
        <authorList>
            <consortium name="WormBaseParasite"/>
        </authorList>
    </citation>
    <scope>IDENTIFICATION</scope>
</reference>
<evidence type="ECO:0000313" key="2">
    <source>
        <dbReference type="Proteomes" id="UP000095287"/>
    </source>
</evidence>
<sequence>MTINLPCGRKRLNHLRDCHSLSWSNGAVSRGTGCKPNGMVISHFLLVGLLKLLTTSFEWDISSIDDESIERDSDTGLESMSSGDHRLSCHTIGTGELLHELKSDVEQLKTEKLDLLHKNAACKQDIKQLKQRQSLLESDLDKAHDEISRLKELLNKSA</sequence>
<dbReference type="AlphaFoldDB" id="A0A1I8AB63"/>
<protein>
    <submittedName>
        <fullName evidence="3">Rap-GAP domain-containing protein</fullName>
    </submittedName>
</protein>
<keyword evidence="1" id="KW-0175">Coiled coil</keyword>
<dbReference type="WBParaSite" id="L893_g366.t4">
    <property type="protein sequence ID" value="L893_g366.t4"/>
    <property type="gene ID" value="L893_g366"/>
</dbReference>
<dbReference type="Proteomes" id="UP000095287">
    <property type="component" value="Unplaced"/>
</dbReference>
<evidence type="ECO:0000313" key="3">
    <source>
        <dbReference type="WBParaSite" id="L893_g366.t4"/>
    </source>
</evidence>
<name>A0A1I8AB63_9BILA</name>
<organism evidence="2 3">
    <name type="scientific">Steinernema glaseri</name>
    <dbReference type="NCBI Taxonomy" id="37863"/>
    <lineage>
        <taxon>Eukaryota</taxon>
        <taxon>Metazoa</taxon>
        <taxon>Ecdysozoa</taxon>
        <taxon>Nematoda</taxon>
        <taxon>Chromadorea</taxon>
        <taxon>Rhabditida</taxon>
        <taxon>Tylenchina</taxon>
        <taxon>Panagrolaimomorpha</taxon>
        <taxon>Strongyloidoidea</taxon>
        <taxon>Steinernematidae</taxon>
        <taxon>Steinernema</taxon>
    </lineage>
</organism>
<feature type="coiled-coil region" evidence="1">
    <location>
        <begin position="98"/>
        <end position="153"/>
    </location>
</feature>
<keyword evidence="2" id="KW-1185">Reference proteome</keyword>
<accession>A0A1I8AB63</accession>